<dbReference type="Pfam" id="PF13527">
    <property type="entry name" value="Acetyltransf_9"/>
    <property type="match status" value="1"/>
</dbReference>
<evidence type="ECO:0000313" key="2">
    <source>
        <dbReference type="Proteomes" id="UP001626549"/>
    </source>
</evidence>
<dbReference type="EC" id="2.3.1.-" evidence="1"/>
<evidence type="ECO:0000313" key="1">
    <source>
        <dbReference type="EMBL" id="WOJ96928.1"/>
    </source>
</evidence>
<gene>
    <name evidence="1" type="ORF">R0137_17050</name>
</gene>
<proteinExistence type="predicted"/>
<keyword evidence="1" id="KW-0808">Transferase</keyword>
<accession>A0ABZ0IBM9</accession>
<keyword evidence="2" id="KW-1185">Reference proteome</keyword>
<protein>
    <submittedName>
        <fullName evidence="1">GNAT family N-acetyltransferase</fullName>
        <ecNumber evidence="1">2.3.1.-</ecNumber>
    </submittedName>
</protein>
<dbReference type="EMBL" id="CP136865">
    <property type="protein sequence ID" value="WOJ96928.1"/>
    <property type="molecule type" value="Genomic_DNA"/>
</dbReference>
<dbReference type="GO" id="GO:0016746">
    <property type="term" value="F:acyltransferase activity"/>
    <property type="evidence" value="ECO:0007669"/>
    <property type="project" value="UniProtKB-KW"/>
</dbReference>
<name>A0ABZ0IBM9_9GAMM</name>
<reference evidence="1 2" key="1">
    <citation type="submission" date="2023-10" db="EMBL/GenBank/DDBJ databases">
        <title>Two novel species belonging to the OM43/NOR5 clade.</title>
        <authorList>
            <person name="Park M."/>
        </authorList>
    </citation>
    <scope>NUCLEOTIDE SEQUENCE [LARGE SCALE GENOMIC DNA]</scope>
    <source>
        <strain evidence="1 2">IMCC45268</strain>
    </source>
</reference>
<dbReference type="InterPro" id="IPR016181">
    <property type="entry name" value="Acyl_CoA_acyltransferase"/>
</dbReference>
<dbReference type="SUPFAM" id="SSF55729">
    <property type="entry name" value="Acyl-CoA N-acyltransferases (Nat)"/>
    <property type="match status" value="1"/>
</dbReference>
<dbReference type="Proteomes" id="UP001626549">
    <property type="component" value="Chromosome"/>
</dbReference>
<sequence>MGKFTIRQYLDGDGEEINALYREVTGRQRSQEEYQWQWLLSPSGLGDIWLIIDEERGGKIIGHHGVMPIRFTRGDTDLLFGKIENTMVLPAYRGRVLYPRYEVRFQREYIKRYDALFATMGPSEAIRTRLATGYQFPVEWRTLYIATGSAFSFDSVAFLRSKAWGYRSSIPSEPGGNDELELGLLKSGFLSSEAARSSSFLNQFWSNARHSFSVAPRRDAEDLQWRFWQNPYKRHYAFVFKERGAEGFAIVSVTSRGVWLEDIAVSPNETEAYQVFLGVFLDAMRSSGVSYFGFQSTSDAANVPMLQAMDQHELLAIKLLRPLRKRTPARMPRLVTERGGSRDVQLHDWTLTPIVTEGR</sequence>
<organism evidence="1 2">
    <name type="scientific">Congregibacter brevis</name>
    <dbReference type="NCBI Taxonomy" id="3081201"/>
    <lineage>
        <taxon>Bacteria</taxon>
        <taxon>Pseudomonadati</taxon>
        <taxon>Pseudomonadota</taxon>
        <taxon>Gammaproteobacteria</taxon>
        <taxon>Cellvibrionales</taxon>
        <taxon>Halieaceae</taxon>
        <taxon>Congregibacter</taxon>
    </lineage>
</organism>
<keyword evidence="1" id="KW-0012">Acyltransferase</keyword>
<dbReference type="Gene3D" id="3.40.630.30">
    <property type="match status" value="1"/>
</dbReference>
<dbReference type="RefSeq" id="WP_407327615.1">
    <property type="nucleotide sequence ID" value="NZ_CP136865.1"/>
</dbReference>